<feature type="transmembrane region" description="Helical" evidence="1">
    <location>
        <begin position="208"/>
        <end position="231"/>
    </location>
</feature>
<feature type="transmembrane region" description="Helical" evidence="1">
    <location>
        <begin position="270"/>
        <end position="290"/>
    </location>
</feature>
<reference evidence="3 4" key="1">
    <citation type="submission" date="2018-05" db="EMBL/GenBank/DDBJ databases">
        <authorList>
            <consortium name="IHU Genomes"/>
        </authorList>
    </citation>
    <scope>NUCLEOTIDE SEQUENCE [LARGE SCALE GENOMIC DNA]</scope>
    <source>
        <strain evidence="3 4">P7336</strain>
    </source>
</reference>
<dbReference type="STRING" id="29313.BHQ16_14860"/>
<dbReference type="EMBL" id="UEGW01000001">
    <property type="protein sequence ID" value="SRX95407.1"/>
    <property type="molecule type" value="Genomic_DNA"/>
</dbReference>
<dbReference type="InterPro" id="IPR036938">
    <property type="entry name" value="PAP2/HPO_sf"/>
</dbReference>
<keyword evidence="1" id="KW-1133">Transmembrane helix</keyword>
<feature type="domain" description="Phosphatidic acid phosphatase type 2/haloperoxidase" evidence="2">
    <location>
        <begin position="167"/>
        <end position="281"/>
    </location>
</feature>
<dbReference type="SMART" id="SM00014">
    <property type="entry name" value="acidPPc"/>
    <property type="match status" value="1"/>
</dbReference>
<dbReference type="CDD" id="cd03392">
    <property type="entry name" value="PAP2_like_2"/>
    <property type="match status" value="1"/>
</dbReference>
<dbReference type="Gene3D" id="1.20.144.10">
    <property type="entry name" value="Phosphatidic acid phosphatase type 2/haloperoxidase"/>
    <property type="match status" value="1"/>
</dbReference>
<dbReference type="AlphaFoldDB" id="A0A375Z2W0"/>
<dbReference type="SUPFAM" id="SSF48317">
    <property type="entry name" value="Acid phosphatase/Vanadium-dependent haloperoxidase"/>
    <property type="match status" value="1"/>
</dbReference>
<name>A0A375Z2W0_MYCSH</name>
<evidence type="ECO:0000259" key="2">
    <source>
        <dbReference type="SMART" id="SM00014"/>
    </source>
</evidence>
<evidence type="ECO:0000313" key="4">
    <source>
        <dbReference type="Proteomes" id="UP000252015"/>
    </source>
</evidence>
<keyword evidence="1" id="KW-0812">Transmembrane</keyword>
<feature type="transmembrane region" description="Helical" evidence="1">
    <location>
        <begin position="128"/>
        <end position="155"/>
    </location>
</feature>
<sequence>MTQYGSGTPGFGLVSAGVVLLLVLLALAAIWVARSQQLVPTLVARAREVAVVRRAETWAREQLEARVLPVVRRFPAYEVVGVALLAGLSVVVTLAVAFSEVLEDVLAGEGVAGIDQPTVRWLATHRDLWLTATMKVVCGPPGVVVLAAVAVLTIVVAARRSRSWAPVVFALVGGVGIAVMLFTVKALVTRDRPPIPFAVISVDGFSFPSGHAAGIAGGVGITAWLLTSWLITGWTGRVVVWTAAVGVAALMGFSRVYLGVHYVSDVLAGWLLGAAWASAVMAVGSLWISLQRARAGQAGAGDRSA</sequence>
<keyword evidence="1" id="KW-0472">Membrane</keyword>
<dbReference type="Proteomes" id="UP000252015">
    <property type="component" value="Unassembled WGS sequence"/>
</dbReference>
<dbReference type="Pfam" id="PF01569">
    <property type="entry name" value="PAP2"/>
    <property type="match status" value="1"/>
</dbReference>
<dbReference type="InterPro" id="IPR000326">
    <property type="entry name" value="PAP2/HPO"/>
</dbReference>
<accession>A0A375Z2W0</accession>
<evidence type="ECO:0000313" key="3">
    <source>
        <dbReference type="EMBL" id="SRX95407.1"/>
    </source>
</evidence>
<organism evidence="3 4">
    <name type="scientific">Mycobacterium shimoidei</name>
    <dbReference type="NCBI Taxonomy" id="29313"/>
    <lineage>
        <taxon>Bacteria</taxon>
        <taxon>Bacillati</taxon>
        <taxon>Actinomycetota</taxon>
        <taxon>Actinomycetes</taxon>
        <taxon>Mycobacteriales</taxon>
        <taxon>Mycobacteriaceae</taxon>
        <taxon>Mycobacterium</taxon>
    </lineage>
</organism>
<feature type="transmembrane region" description="Helical" evidence="1">
    <location>
        <begin position="167"/>
        <end position="188"/>
    </location>
</feature>
<feature type="transmembrane region" description="Helical" evidence="1">
    <location>
        <begin position="238"/>
        <end position="258"/>
    </location>
</feature>
<gene>
    <name evidence="3" type="ORF">MSP7336_03676</name>
</gene>
<protein>
    <submittedName>
        <fullName evidence="3">Phosphoesterase [Clavibacter michiganensis subsp. sepedonicus]</fullName>
    </submittedName>
</protein>
<proteinExistence type="predicted"/>
<dbReference type="PANTHER" id="PTHR14969:SF13">
    <property type="entry name" value="AT30094P"/>
    <property type="match status" value="1"/>
</dbReference>
<feature type="transmembrane region" description="Helical" evidence="1">
    <location>
        <begin position="12"/>
        <end position="33"/>
    </location>
</feature>
<keyword evidence="4" id="KW-1185">Reference proteome</keyword>
<feature type="transmembrane region" description="Helical" evidence="1">
    <location>
        <begin position="76"/>
        <end position="98"/>
    </location>
</feature>
<dbReference type="PANTHER" id="PTHR14969">
    <property type="entry name" value="SPHINGOSINE-1-PHOSPHATE PHOSPHOHYDROLASE"/>
    <property type="match status" value="1"/>
</dbReference>
<evidence type="ECO:0000256" key="1">
    <source>
        <dbReference type="SAM" id="Phobius"/>
    </source>
</evidence>
<dbReference type="RefSeq" id="WP_084226506.1">
    <property type="nucleotide sequence ID" value="NZ_JACKUN010000032.1"/>
</dbReference>